<keyword evidence="4 5" id="KW-0479">Metal-binding</keyword>
<dbReference type="InterPro" id="IPR002678">
    <property type="entry name" value="DUF34/NIF3"/>
</dbReference>
<comment type="subunit">
    <text evidence="2">Homohexamer.</text>
</comment>
<feature type="binding site" evidence="6">
    <location>
        <position position="103"/>
    </location>
    <ligand>
        <name>a divalent metal cation</name>
        <dbReference type="ChEBI" id="CHEBI:60240"/>
        <label>1</label>
    </ligand>
</feature>
<feature type="binding site" evidence="6">
    <location>
        <position position="65"/>
    </location>
    <ligand>
        <name>a divalent metal cation</name>
        <dbReference type="ChEBI" id="CHEBI:60240"/>
        <label>1</label>
    </ligand>
</feature>
<dbReference type="EMBL" id="RXOC01000002">
    <property type="protein sequence ID" value="RXF71908.1"/>
    <property type="molecule type" value="Genomic_DNA"/>
</dbReference>
<proteinExistence type="inferred from homology"/>
<evidence type="ECO:0000256" key="2">
    <source>
        <dbReference type="ARBA" id="ARBA00011643"/>
    </source>
</evidence>
<dbReference type="PANTHER" id="PTHR13799">
    <property type="entry name" value="NGG1 INTERACTING FACTOR 3"/>
    <property type="match status" value="1"/>
</dbReference>
<feature type="binding site" evidence="6">
    <location>
        <position position="330"/>
    </location>
    <ligand>
        <name>a divalent metal cation</name>
        <dbReference type="ChEBI" id="CHEBI:60240"/>
        <label>1</label>
    </ligand>
</feature>
<dbReference type="AlphaFoldDB" id="A0A4Q0MEN9"/>
<dbReference type="InterPro" id="IPR015867">
    <property type="entry name" value="N-reg_PII/ATP_PRibTrfase_C"/>
</dbReference>
<evidence type="ECO:0000256" key="1">
    <source>
        <dbReference type="ARBA" id="ARBA00006964"/>
    </source>
</evidence>
<organism evidence="7 8">
    <name type="scientific">Arcticibacter tournemirensis</name>
    <dbReference type="NCBI Taxonomy" id="699437"/>
    <lineage>
        <taxon>Bacteria</taxon>
        <taxon>Pseudomonadati</taxon>
        <taxon>Bacteroidota</taxon>
        <taxon>Sphingobacteriia</taxon>
        <taxon>Sphingobacteriales</taxon>
        <taxon>Sphingobacteriaceae</taxon>
        <taxon>Arcticibacter</taxon>
    </lineage>
</organism>
<name>A0A4Q0MEN9_9SPHI</name>
<evidence type="ECO:0000256" key="4">
    <source>
        <dbReference type="ARBA" id="ARBA00022723"/>
    </source>
</evidence>
<evidence type="ECO:0000256" key="3">
    <source>
        <dbReference type="ARBA" id="ARBA00022112"/>
    </source>
</evidence>
<dbReference type="SUPFAM" id="SSF102705">
    <property type="entry name" value="NIF3 (NGG1p interacting factor 3)-like"/>
    <property type="match status" value="1"/>
</dbReference>
<reference evidence="7 8" key="1">
    <citation type="submission" date="2018-12" db="EMBL/GenBank/DDBJ databases">
        <title>The Draft Genome Sequence of the Soil Bacterium Pedobacter tournemirensis R1.</title>
        <authorList>
            <person name="He J."/>
        </authorList>
    </citation>
    <scope>NUCLEOTIDE SEQUENCE [LARGE SCALE GENOMIC DNA]</scope>
    <source>
        <strain evidence="7 8">R1</strain>
    </source>
</reference>
<dbReference type="FunFam" id="3.30.70.120:FF:000006">
    <property type="entry name" value="GTP cyclohydrolase 1 type 2 homolog"/>
    <property type="match status" value="1"/>
</dbReference>
<dbReference type="InterPro" id="IPR017221">
    <property type="entry name" value="DUF34/NIF3_bac"/>
</dbReference>
<evidence type="ECO:0000313" key="7">
    <source>
        <dbReference type="EMBL" id="RXF71908.1"/>
    </source>
</evidence>
<dbReference type="NCBIfam" id="TIGR00486">
    <property type="entry name" value="YbgI_SA1388"/>
    <property type="match status" value="1"/>
</dbReference>
<evidence type="ECO:0000256" key="5">
    <source>
        <dbReference type="PIRNR" id="PIRNR037489"/>
    </source>
</evidence>
<dbReference type="PANTHER" id="PTHR13799:SF14">
    <property type="entry name" value="GTP CYCLOHYDROLASE 1 TYPE 2 HOMOLOG"/>
    <property type="match status" value="1"/>
</dbReference>
<dbReference type="Gene3D" id="3.40.1390.30">
    <property type="entry name" value="NIF3 (NGG1p interacting factor 3)-like"/>
    <property type="match status" value="1"/>
</dbReference>
<evidence type="ECO:0000313" key="8">
    <source>
        <dbReference type="Proteomes" id="UP000290848"/>
    </source>
</evidence>
<comment type="similarity">
    <text evidence="1 5">Belongs to the GTP cyclohydrolase I type 2/NIF3 family.</text>
</comment>
<dbReference type="RefSeq" id="WP_128768156.1">
    <property type="nucleotide sequence ID" value="NZ_RXOC01000002.1"/>
</dbReference>
<gene>
    <name evidence="7" type="ORF">EKH83_04280</name>
</gene>
<dbReference type="GO" id="GO:0005737">
    <property type="term" value="C:cytoplasm"/>
    <property type="evidence" value="ECO:0007669"/>
    <property type="project" value="TreeGrafter"/>
</dbReference>
<dbReference type="PIRSF" id="PIRSF037489">
    <property type="entry name" value="UCP037489_NIF3_YqfO"/>
    <property type="match status" value="1"/>
</dbReference>
<dbReference type="Pfam" id="PF01784">
    <property type="entry name" value="DUF34_NIF3"/>
    <property type="match status" value="1"/>
</dbReference>
<evidence type="ECO:0000256" key="6">
    <source>
        <dbReference type="PIRSR" id="PIRSR602678-1"/>
    </source>
</evidence>
<accession>A0A4Q0MEN9</accession>
<protein>
    <recommendedName>
        <fullName evidence="3 5">GTP cyclohydrolase 1 type 2 homolog</fullName>
    </recommendedName>
</protein>
<feature type="binding site" evidence="6">
    <location>
        <position position="64"/>
    </location>
    <ligand>
        <name>a divalent metal cation</name>
        <dbReference type="ChEBI" id="CHEBI:60240"/>
        <label>2</label>
    </ligand>
</feature>
<dbReference type="Gene3D" id="3.30.70.120">
    <property type="match status" value="1"/>
</dbReference>
<feature type="binding site" evidence="6">
    <location>
        <position position="326"/>
    </location>
    <ligand>
        <name>a divalent metal cation</name>
        <dbReference type="ChEBI" id="CHEBI:60240"/>
        <label>1</label>
    </ligand>
</feature>
<dbReference type="Proteomes" id="UP000290848">
    <property type="component" value="Unassembled WGS sequence"/>
</dbReference>
<dbReference type="FunFam" id="3.40.1390.30:FF:000001">
    <property type="entry name" value="GTP cyclohydrolase 1 type 2"/>
    <property type="match status" value="1"/>
</dbReference>
<dbReference type="GO" id="GO:0046872">
    <property type="term" value="F:metal ion binding"/>
    <property type="evidence" value="ECO:0007669"/>
    <property type="project" value="UniProtKB-UniRule"/>
</dbReference>
<comment type="caution">
    <text evidence="7">The sequence shown here is derived from an EMBL/GenBank/DDBJ whole genome shotgun (WGS) entry which is preliminary data.</text>
</comment>
<sequence>MKLQQICSFLETIAPLSYQEDYDNSGLITGSPEMEITGALISLDCLEPVLDEAIRLGCNLVISHHPIVFKGLKKFNKRTYVERVVMKAIKHDIALYAIHTNFDNVLNGVNARICEKLGVKDFTILSPKGGLLKKLVTFCPSAHADIVRNALFEAGAGSIGNYSECSYNTEGFGTFKGTENTNPFVGEKGVQHREAEVRIETIYPAVIERQLIVALLQAHPYEEVAYDLYPLTNSFETGSGMVGNLSEEMDELSFLQLLKERLNAKVVRHTALRGKRVRRVAVCGGSGSFLLQRAIASGADVFVTADFKYHEFFDADGKIIISDVGHFESEQFTQELLFEIITKKFPNFALHLTSIHTNPINYLI</sequence>
<dbReference type="InterPro" id="IPR036069">
    <property type="entry name" value="DUF34/NIF3_sf"/>
</dbReference>